<reference evidence="1" key="1">
    <citation type="submission" date="2022-08" db="EMBL/GenBank/DDBJ databases">
        <title>Genome Sequence of Fusarium decemcellulare.</title>
        <authorList>
            <person name="Buettner E."/>
        </authorList>
    </citation>
    <scope>NUCLEOTIDE SEQUENCE</scope>
    <source>
        <strain evidence="1">Babe19</strain>
    </source>
</reference>
<sequence length="656" mass="73795">MNPLERWESSPPEHEAANLADISRWVAASSASPSTPYCSRAPEMSSGDASSVSSAGICHSSRDSGSGSSAFSYNSTTSLSVLNTNRRRRRKTGRRRTTGQPGLLQTCHKYQCTFCIETFKHKYDWQRHEKSLHLSLEEWLCSPTGATVLDPGTGAVLCVYCGEAEPDQMHLNGHNHRVCQERAPKERTFYRKDHLRQHLKLVHESNFREWPMDQWKVASREIQSRCGFCNMSLATWTDRADHLAEHFKSGSTMADWKGGWGFHPQVLEIVDNAMPPYLIHYERSSPLPISAISGPADTPTSAYELIKLELENFTREHLATHGWLPSDAELQQEGCSIIFGADIVSSDPTSTAPSWLRDLFVCSEVSQVARLRPMQQIAKSRISQLKINGKGSIFDNCELENELLRFALMHNTLNLTLSDIELQQEASNILGHMEAFSPDPSKHYVDFLARLIWGSTQWLELFRQRTQLSTNDIEDENNPQPNIDSVEPTTENTGPNATEGQLGLLQENMSSILDLGNWTLCSPDVPGRVPYPEVQSNQQVTTDGLALPSGRRSPVATSVLINHGSSYRGEKPPNGIPFLLNDHNSYRRLAAGLSRFVASAISPNNPNSHVPTDEELQYQARWMWYDDDDPWNQTPADNVEWLREFKRDVGLFEEDS</sequence>
<name>A0ACC1SBM4_9HYPO</name>
<proteinExistence type="predicted"/>
<evidence type="ECO:0000313" key="1">
    <source>
        <dbReference type="EMBL" id="KAJ3536269.1"/>
    </source>
</evidence>
<accession>A0ACC1SBM4</accession>
<organism evidence="1 2">
    <name type="scientific">Fusarium decemcellulare</name>
    <dbReference type="NCBI Taxonomy" id="57161"/>
    <lineage>
        <taxon>Eukaryota</taxon>
        <taxon>Fungi</taxon>
        <taxon>Dikarya</taxon>
        <taxon>Ascomycota</taxon>
        <taxon>Pezizomycotina</taxon>
        <taxon>Sordariomycetes</taxon>
        <taxon>Hypocreomycetidae</taxon>
        <taxon>Hypocreales</taxon>
        <taxon>Nectriaceae</taxon>
        <taxon>Fusarium</taxon>
        <taxon>Fusarium decemcellulare species complex</taxon>
    </lineage>
</organism>
<gene>
    <name evidence="1" type="ORF">NM208_g6796</name>
</gene>
<protein>
    <submittedName>
        <fullName evidence="1">Uncharacterized protein</fullName>
    </submittedName>
</protein>
<dbReference type="Proteomes" id="UP001148629">
    <property type="component" value="Unassembled WGS sequence"/>
</dbReference>
<dbReference type="EMBL" id="JANRMS010000655">
    <property type="protein sequence ID" value="KAJ3536269.1"/>
    <property type="molecule type" value="Genomic_DNA"/>
</dbReference>
<evidence type="ECO:0000313" key="2">
    <source>
        <dbReference type="Proteomes" id="UP001148629"/>
    </source>
</evidence>
<keyword evidence="2" id="KW-1185">Reference proteome</keyword>
<comment type="caution">
    <text evidence="1">The sequence shown here is derived from an EMBL/GenBank/DDBJ whole genome shotgun (WGS) entry which is preliminary data.</text>
</comment>